<protein>
    <submittedName>
        <fullName evidence="1">Uncharacterized protein</fullName>
    </submittedName>
</protein>
<accession>Q66270</accession>
<sequence>MENCVEGLYLRGDLSLGGVGYLPAKAG</sequence>
<organism evidence="1">
    <name type="scientific">Cucumber mosaic virus satellite RNA</name>
    <dbReference type="NCBI Taxonomy" id="12436"/>
    <lineage>
        <taxon>Viruses</taxon>
        <taxon>unclassified satellites</taxon>
        <taxon>RNA satellites</taxon>
        <taxon>Single stranded RNA satellites</taxon>
        <taxon>Small linear single stranded RNA satellites</taxon>
    </lineage>
</organism>
<name>Q66270_9VIRU</name>
<proteinExistence type="predicted"/>
<evidence type="ECO:0000313" key="1">
    <source>
        <dbReference type="EMBL" id="AAA66611.1"/>
    </source>
</evidence>
<dbReference type="EMBL" id="M20844">
    <property type="protein sequence ID" value="AAA66611.1"/>
    <property type="molecule type" value="Genomic_RNA"/>
</dbReference>
<reference evidence="1" key="1">
    <citation type="journal article" date="1988" name="Virology">
        <title>Complete nucleotide sequence of two new satellite RNAs associated with cucumber mosaic virus.</title>
        <authorList>
            <person name="Hidaka S."/>
            <person name="Hanada K."/>
            <person name="Ishikawa K."/>
            <person name="Miura K."/>
        </authorList>
    </citation>
    <scope>NUCLEOTIDE SEQUENCE</scope>
    <source>
        <strain evidence="1">E</strain>
    </source>
</reference>